<keyword evidence="2" id="KW-1185">Reference proteome</keyword>
<evidence type="ECO:0000313" key="2">
    <source>
        <dbReference type="Proteomes" id="UP000233551"/>
    </source>
</evidence>
<proteinExistence type="predicted"/>
<evidence type="ECO:0000313" key="1">
    <source>
        <dbReference type="EMBL" id="PKI39884.1"/>
    </source>
</evidence>
<feature type="non-terminal residue" evidence="1">
    <location>
        <position position="143"/>
    </location>
</feature>
<comment type="caution">
    <text evidence="1">The sequence shown here is derived from an EMBL/GenBank/DDBJ whole genome shotgun (WGS) entry which is preliminary data.</text>
</comment>
<sequence>MGNSLCDNSGISSSMEITRLKLVTDAASLLSKPPKLVLTNDHGSKVAAQILKSSGAGDSDDTIKNRNSVIQESEEDEVLSVGDETNMVIAEELLALDAGSTIGLPDPDMIKPIDADPALAQAIILGDSVEVSKGDLVASLSSK</sequence>
<organism evidence="1 2">
    <name type="scientific">Punica granatum</name>
    <name type="common">Pomegranate</name>
    <dbReference type="NCBI Taxonomy" id="22663"/>
    <lineage>
        <taxon>Eukaryota</taxon>
        <taxon>Viridiplantae</taxon>
        <taxon>Streptophyta</taxon>
        <taxon>Embryophyta</taxon>
        <taxon>Tracheophyta</taxon>
        <taxon>Spermatophyta</taxon>
        <taxon>Magnoliopsida</taxon>
        <taxon>eudicotyledons</taxon>
        <taxon>Gunneridae</taxon>
        <taxon>Pentapetalae</taxon>
        <taxon>rosids</taxon>
        <taxon>malvids</taxon>
        <taxon>Myrtales</taxon>
        <taxon>Lythraceae</taxon>
        <taxon>Punica</taxon>
    </lineage>
</organism>
<reference evidence="1 2" key="1">
    <citation type="submission" date="2017-11" db="EMBL/GenBank/DDBJ databases">
        <title>De-novo sequencing of pomegranate (Punica granatum L.) genome.</title>
        <authorList>
            <person name="Akparov Z."/>
            <person name="Amiraslanov A."/>
            <person name="Hajiyeva S."/>
            <person name="Abbasov M."/>
            <person name="Kaur K."/>
            <person name="Hamwieh A."/>
            <person name="Solovyev V."/>
            <person name="Salamov A."/>
            <person name="Braich B."/>
            <person name="Kosarev P."/>
            <person name="Mahmoud A."/>
            <person name="Hajiyev E."/>
            <person name="Babayeva S."/>
            <person name="Izzatullayeva V."/>
            <person name="Mammadov A."/>
            <person name="Mammadov A."/>
            <person name="Sharifova S."/>
            <person name="Ojaghi J."/>
            <person name="Eynullazada K."/>
            <person name="Bayramov B."/>
            <person name="Abdulazimova A."/>
            <person name="Shahmuradov I."/>
        </authorList>
    </citation>
    <scope>NUCLEOTIDE SEQUENCE [LARGE SCALE GENOMIC DNA]</scope>
    <source>
        <strain evidence="2">cv. AG2017</strain>
        <tissue evidence="1">Leaf</tissue>
    </source>
</reference>
<gene>
    <name evidence="1" type="ORF">CRG98_039724</name>
</gene>
<dbReference type="AlphaFoldDB" id="A0A2I0I7A6"/>
<accession>A0A2I0I7A6</accession>
<protein>
    <submittedName>
        <fullName evidence="1">Uncharacterized protein</fullName>
    </submittedName>
</protein>
<dbReference type="STRING" id="22663.A0A2I0I7A6"/>
<dbReference type="Proteomes" id="UP000233551">
    <property type="component" value="Unassembled WGS sequence"/>
</dbReference>
<dbReference type="EMBL" id="PGOL01003729">
    <property type="protein sequence ID" value="PKI39884.1"/>
    <property type="molecule type" value="Genomic_DNA"/>
</dbReference>
<name>A0A2I0I7A6_PUNGR</name>